<feature type="transmembrane region" description="Helical" evidence="7">
    <location>
        <begin position="199"/>
        <end position="219"/>
    </location>
</feature>
<protein>
    <submittedName>
        <fullName evidence="8">MIP family channel protein</fullName>
    </submittedName>
</protein>
<dbReference type="InterPro" id="IPR023271">
    <property type="entry name" value="Aquaporin-like"/>
</dbReference>
<evidence type="ECO:0000256" key="6">
    <source>
        <dbReference type="RuleBase" id="RU000477"/>
    </source>
</evidence>
<dbReference type="PANTHER" id="PTHR45724">
    <property type="entry name" value="AQUAPORIN NIP2-1"/>
    <property type="match status" value="1"/>
</dbReference>
<feature type="transmembrane region" description="Helical" evidence="7">
    <location>
        <begin position="12"/>
        <end position="32"/>
    </location>
</feature>
<keyword evidence="5 7" id="KW-0472">Membrane</keyword>
<name>A0A150U0E9_SORCE</name>
<dbReference type="GO" id="GO:0016020">
    <property type="term" value="C:membrane"/>
    <property type="evidence" value="ECO:0007669"/>
    <property type="project" value="UniProtKB-SubCell"/>
</dbReference>
<feature type="transmembrane region" description="Helical" evidence="7">
    <location>
        <begin position="126"/>
        <end position="144"/>
    </location>
</feature>
<evidence type="ECO:0000256" key="5">
    <source>
        <dbReference type="ARBA" id="ARBA00023136"/>
    </source>
</evidence>
<evidence type="ECO:0000256" key="3">
    <source>
        <dbReference type="ARBA" id="ARBA00022692"/>
    </source>
</evidence>
<proteinExistence type="inferred from homology"/>
<evidence type="ECO:0000256" key="4">
    <source>
        <dbReference type="ARBA" id="ARBA00022989"/>
    </source>
</evidence>
<evidence type="ECO:0000256" key="2">
    <source>
        <dbReference type="ARBA" id="ARBA00022448"/>
    </source>
</evidence>
<dbReference type="InterPro" id="IPR000425">
    <property type="entry name" value="MIP"/>
</dbReference>
<dbReference type="PANTHER" id="PTHR45724:SF13">
    <property type="entry name" value="AQUAPORIN NIP1-1-RELATED"/>
    <property type="match status" value="1"/>
</dbReference>
<evidence type="ECO:0000256" key="7">
    <source>
        <dbReference type="SAM" id="Phobius"/>
    </source>
</evidence>
<dbReference type="SUPFAM" id="SSF81338">
    <property type="entry name" value="Aquaporin-like"/>
    <property type="match status" value="1"/>
</dbReference>
<dbReference type="EMBL" id="JEME01000333">
    <property type="protein sequence ID" value="KYG10435.1"/>
    <property type="molecule type" value="Genomic_DNA"/>
</dbReference>
<accession>A0A150U0E9</accession>
<dbReference type="Proteomes" id="UP000075502">
    <property type="component" value="Unassembled WGS sequence"/>
</dbReference>
<comment type="similarity">
    <text evidence="6">Belongs to the MIP/aquaporin (TC 1.A.8) family.</text>
</comment>
<dbReference type="PROSITE" id="PS00221">
    <property type="entry name" value="MIP"/>
    <property type="match status" value="1"/>
</dbReference>
<feature type="transmembrane region" description="Helical" evidence="7">
    <location>
        <begin position="156"/>
        <end position="179"/>
    </location>
</feature>
<sequence length="239" mass="24354">MPPRADLLRRAVAEALGTALLLATVVGSGIMAERLAGGNVAIALLANTIATGAALVALILTFGAISGAHFNPAVTLADASQGGLSWREVPAYVLAQVAGAFAGVAVAHVMFGEALFSASQHERSGLAQLASEFVATFGLLAVIWGSVRRRAESVPFAVGAYITAAYWFTSSTSFANPAVTLARAASDTFAGIRPADAPGFIVAQLAGAAAATLAFRWLVPALPEVADRVVDRALPEDAP</sequence>
<evidence type="ECO:0000256" key="1">
    <source>
        <dbReference type="ARBA" id="ARBA00004141"/>
    </source>
</evidence>
<dbReference type="InterPro" id="IPR022357">
    <property type="entry name" value="MIP_CS"/>
</dbReference>
<evidence type="ECO:0000313" key="9">
    <source>
        <dbReference type="Proteomes" id="UP000075502"/>
    </source>
</evidence>
<evidence type="ECO:0000313" key="8">
    <source>
        <dbReference type="EMBL" id="KYG10435.1"/>
    </source>
</evidence>
<gene>
    <name evidence="8" type="ORF">BE21_12005</name>
</gene>
<comment type="caution">
    <text evidence="8">The sequence shown here is derived from an EMBL/GenBank/DDBJ whole genome shotgun (WGS) entry which is preliminary data.</text>
</comment>
<dbReference type="InterPro" id="IPR034294">
    <property type="entry name" value="Aquaporin_transptr"/>
</dbReference>
<feature type="transmembrane region" description="Helical" evidence="7">
    <location>
        <begin position="44"/>
        <end position="68"/>
    </location>
</feature>
<dbReference type="PRINTS" id="PR00783">
    <property type="entry name" value="MINTRINSICP"/>
</dbReference>
<feature type="transmembrane region" description="Helical" evidence="7">
    <location>
        <begin position="89"/>
        <end position="111"/>
    </location>
</feature>
<comment type="subcellular location">
    <subcellularLocation>
        <location evidence="1">Membrane</location>
        <topology evidence="1">Multi-pass membrane protein</topology>
    </subcellularLocation>
</comment>
<keyword evidence="4 7" id="KW-1133">Transmembrane helix</keyword>
<keyword evidence="3 6" id="KW-0812">Transmembrane</keyword>
<dbReference type="GO" id="GO:0015267">
    <property type="term" value="F:channel activity"/>
    <property type="evidence" value="ECO:0007669"/>
    <property type="project" value="InterPro"/>
</dbReference>
<dbReference type="Pfam" id="PF00230">
    <property type="entry name" value="MIP"/>
    <property type="match status" value="1"/>
</dbReference>
<organism evidence="8 9">
    <name type="scientific">Sorangium cellulosum</name>
    <name type="common">Polyangium cellulosum</name>
    <dbReference type="NCBI Taxonomy" id="56"/>
    <lineage>
        <taxon>Bacteria</taxon>
        <taxon>Pseudomonadati</taxon>
        <taxon>Myxococcota</taxon>
        <taxon>Polyangia</taxon>
        <taxon>Polyangiales</taxon>
        <taxon>Polyangiaceae</taxon>
        <taxon>Sorangium</taxon>
    </lineage>
</organism>
<reference evidence="8 9" key="1">
    <citation type="submission" date="2014-02" db="EMBL/GenBank/DDBJ databases">
        <title>The small core and large imbalanced accessory genome model reveals a collaborative survival strategy of Sorangium cellulosum strains in nature.</title>
        <authorList>
            <person name="Han K."/>
            <person name="Peng R."/>
            <person name="Blom J."/>
            <person name="Li Y.-Z."/>
        </authorList>
    </citation>
    <scope>NUCLEOTIDE SEQUENCE [LARGE SCALE GENOMIC DNA]</scope>
    <source>
        <strain evidence="8 9">So0007-03</strain>
    </source>
</reference>
<dbReference type="AlphaFoldDB" id="A0A150U0E9"/>
<dbReference type="Gene3D" id="1.20.1080.10">
    <property type="entry name" value="Glycerol uptake facilitator protein"/>
    <property type="match status" value="1"/>
</dbReference>
<keyword evidence="2 6" id="KW-0813">Transport</keyword>